<reference evidence="1 2" key="1">
    <citation type="journal article" date="2023" name="Nucleic Acids Res.">
        <title>The hologenome of Daphnia magna reveals possible DNA methylation and microbiome-mediated evolution of the host genome.</title>
        <authorList>
            <person name="Chaturvedi A."/>
            <person name="Li X."/>
            <person name="Dhandapani V."/>
            <person name="Marshall H."/>
            <person name="Kissane S."/>
            <person name="Cuenca-Cambronero M."/>
            <person name="Asole G."/>
            <person name="Calvet F."/>
            <person name="Ruiz-Romero M."/>
            <person name="Marangio P."/>
            <person name="Guigo R."/>
            <person name="Rago D."/>
            <person name="Mirbahai L."/>
            <person name="Eastwood N."/>
            <person name="Colbourne J.K."/>
            <person name="Zhou J."/>
            <person name="Mallon E."/>
            <person name="Orsini L."/>
        </authorList>
    </citation>
    <scope>NUCLEOTIDE SEQUENCE [LARGE SCALE GENOMIC DNA]</scope>
    <source>
        <strain evidence="1">LRV0_1</strain>
    </source>
</reference>
<keyword evidence="2" id="KW-1185">Reference proteome</keyword>
<evidence type="ECO:0000313" key="1">
    <source>
        <dbReference type="EMBL" id="KAK4005909.1"/>
    </source>
</evidence>
<evidence type="ECO:0000313" key="2">
    <source>
        <dbReference type="Proteomes" id="UP001234178"/>
    </source>
</evidence>
<dbReference type="Proteomes" id="UP001234178">
    <property type="component" value="Unassembled WGS sequence"/>
</dbReference>
<name>A0ABQ9YZ33_9CRUS</name>
<organism evidence="1 2">
    <name type="scientific">Daphnia magna</name>
    <dbReference type="NCBI Taxonomy" id="35525"/>
    <lineage>
        <taxon>Eukaryota</taxon>
        <taxon>Metazoa</taxon>
        <taxon>Ecdysozoa</taxon>
        <taxon>Arthropoda</taxon>
        <taxon>Crustacea</taxon>
        <taxon>Branchiopoda</taxon>
        <taxon>Diplostraca</taxon>
        <taxon>Cladocera</taxon>
        <taxon>Anomopoda</taxon>
        <taxon>Daphniidae</taxon>
        <taxon>Daphnia</taxon>
    </lineage>
</organism>
<comment type="caution">
    <text evidence="1">The sequence shown here is derived from an EMBL/GenBank/DDBJ whole genome shotgun (WGS) entry which is preliminary data.</text>
</comment>
<proteinExistence type="predicted"/>
<protein>
    <submittedName>
        <fullName evidence="1">Uncharacterized protein</fullName>
    </submittedName>
</protein>
<sequence length="261" mass="29503">MVSQSLLQSSAVFISSQSCVSHVPVAFRSSLSLFAVFTIRKRKKTILRPYSTNEGRPFLENKISYLDPGVHSESTGNANDNLDMASYKINYEKLIKLYKDSGSTGALKSLCKLTFKGRRYEITIGYITSPEDILKTRCPLLNQQHYVKSESCAVLELLPVIISANKRSCTAGDYFFYEHEDSSNIASAIKKHKRETPFILKIGDTSYTVIVDSTIPFIESACSTEALLQLISWCKKELPTLRFIRTIVMRLEDDVPTQFRK</sequence>
<gene>
    <name evidence="1" type="ORF">OUZ56_011030</name>
</gene>
<dbReference type="EMBL" id="JAOYFB010000002">
    <property type="protein sequence ID" value="KAK4005909.1"/>
    <property type="molecule type" value="Genomic_DNA"/>
</dbReference>
<accession>A0ABQ9YZ33</accession>